<dbReference type="Proteomes" id="UP001148838">
    <property type="component" value="Unassembled WGS sequence"/>
</dbReference>
<evidence type="ECO:0000259" key="2">
    <source>
        <dbReference type="Pfam" id="PF13843"/>
    </source>
</evidence>
<accession>A0ABQ8TUC1</accession>
<protein>
    <recommendedName>
        <fullName evidence="2">PiggyBac transposable element-derived protein domain-containing protein</fullName>
    </recommendedName>
</protein>
<feature type="compositionally biased region" description="Polar residues" evidence="1">
    <location>
        <begin position="96"/>
        <end position="107"/>
    </location>
</feature>
<dbReference type="InterPro" id="IPR029526">
    <property type="entry name" value="PGBD"/>
</dbReference>
<dbReference type="PANTHER" id="PTHR46599:SF3">
    <property type="entry name" value="PIGGYBAC TRANSPOSABLE ELEMENT-DERIVED PROTEIN 4"/>
    <property type="match status" value="1"/>
</dbReference>
<sequence length="320" mass="36310">MEGGNSVSSIASSNVKKYRYLQDAVDSVEATCSNKELDVVIIPPESGNRYIESDEEDVQDDVLDSDVPPSEVPGEVEIHLNNSDTSDSESDEHETPNPSKKSKTQGGNWMKNEKVAFHDPPDNIDRVGENHLGKSEFEIFCLFMTPGMIEEIVKQTLVYARRDKNDHSFDVSTEEMCQFLGLLLVSGYHTLPGENDYWSTCEDLSAPIFGKVMIRDRFRQIERYLHIANNNNLVKSKVAKVIPFYESLNKQFQQFGVFHQNISIDESMVPYHGHHSAKMFIKNKPIRFGFKIWMLCATDGYPYNMEIYCGKLESDGSPLG</sequence>
<keyword evidence="4" id="KW-1185">Reference proteome</keyword>
<proteinExistence type="predicted"/>
<evidence type="ECO:0000313" key="3">
    <source>
        <dbReference type="EMBL" id="KAJ4449677.1"/>
    </source>
</evidence>
<comment type="caution">
    <text evidence="3">The sequence shown here is derived from an EMBL/GenBank/DDBJ whole genome shotgun (WGS) entry which is preliminary data.</text>
</comment>
<feature type="compositionally biased region" description="Acidic residues" evidence="1">
    <location>
        <begin position="53"/>
        <end position="64"/>
    </location>
</feature>
<feature type="domain" description="PiggyBac transposable element-derived protein" evidence="2">
    <location>
        <begin position="137"/>
        <end position="313"/>
    </location>
</feature>
<dbReference type="EMBL" id="JAJSOF020000003">
    <property type="protein sequence ID" value="KAJ4449677.1"/>
    <property type="molecule type" value="Genomic_DNA"/>
</dbReference>
<evidence type="ECO:0000313" key="4">
    <source>
        <dbReference type="Proteomes" id="UP001148838"/>
    </source>
</evidence>
<organism evidence="3 4">
    <name type="scientific">Periplaneta americana</name>
    <name type="common">American cockroach</name>
    <name type="synonym">Blatta americana</name>
    <dbReference type="NCBI Taxonomy" id="6978"/>
    <lineage>
        <taxon>Eukaryota</taxon>
        <taxon>Metazoa</taxon>
        <taxon>Ecdysozoa</taxon>
        <taxon>Arthropoda</taxon>
        <taxon>Hexapoda</taxon>
        <taxon>Insecta</taxon>
        <taxon>Pterygota</taxon>
        <taxon>Neoptera</taxon>
        <taxon>Polyneoptera</taxon>
        <taxon>Dictyoptera</taxon>
        <taxon>Blattodea</taxon>
        <taxon>Blattoidea</taxon>
        <taxon>Blattidae</taxon>
        <taxon>Blattinae</taxon>
        <taxon>Periplaneta</taxon>
    </lineage>
</organism>
<feature type="region of interest" description="Disordered" evidence="1">
    <location>
        <begin position="43"/>
        <end position="108"/>
    </location>
</feature>
<gene>
    <name evidence="3" type="ORF">ANN_01081</name>
</gene>
<evidence type="ECO:0000256" key="1">
    <source>
        <dbReference type="SAM" id="MobiDB-lite"/>
    </source>
</evidence>
<name>A0ABQ8TUC1_PERAM</name>
<dbReference type="Pfam" id="PF13843">
    <property type="entry name" value="DDE_Tnp_1_7"/>
    <property type="match status" value="1"/>
</dbReference>
<dbReference type="PANTHER" id="PTHR46599">
    <property type="entry name" value="PIGGYBAC TRANSPOSABLE ELEMENT-DERIVED PROTEIN 4"/>
    <property type="match status" value="1"/>
</dbReference>
<reference evidence="3 4" key="1">
    <citation type="journal article" date="2022" name="Allergy">
        <title>Genome assembly and annotation of Periplaneta americana reveal a comprehensive cockroach allergen profile.</title>
        <authorList>
            <person name="Wang L."/>
            <person name="Xiong Q."/>
            <person name="Saelim N."/>
            <person name="Wang L."/>
            <person name="Nong W."/>
            <person name="Wan A.T."/>
            <person name="Shi M."/>
            <person name="Liu X."/>
            <person name="Cao Q."/>
            <person name="Hui J.H.L."/>
            <person name="Sookrung N."/>
            <person name="Leung T.F."/>
            <person name="Tungtrongchitr A."/>
            <person name="Tsui S.K.W."/>
        </authorList>
    </citation>
    <scope>NUCLEOTIDE SEQUENCE [LARGE SCALE GENOMIC DNA]</scope>
    <source>
        <strain evidence="3">PWHHKU_190912</strain>
    </source>
</reference>